<evidence type="ECO:0000313" key="2">
    <source>
        <dbReference type="EMBL" id="XCC95656.1"/>
    </source>
</evidence>
<reference evidence="2" key="1">
    <citation type="submission" date="2023-02" db="EMBL/GenBank/DDBJ databases">
        <title>Description and genomic characterization of Salipiger bruguierae sp. nov., isolated from the sediment of mangrove plant Bruguiera sexangula.</title>
        <authorList>
            <person name="Long M."/>
        </authorList>
    </citation>
    <scope>NUCLEOTIDE SEQUENCE</scope>
    <source>
        <strain evidence="2">H15</strain>
    </source>
</reference>
<feature type="chain" id="PRO_5043493378" evidence="1">
    <location>
        <begin position="30"/>
        <end position="197"/>
    </location>
</feature>
<dbReference type="RefSeq" id="WP_353474522.1">
    <property type="nucleotide sequence ID" value="NZ_CP123385.1"/>
</dbReference>
<evidence type="ECO:0000256" key="1">
    <source>
        <dbReference type="SAM" id="SignalP"/>
    </source>
</evidence>
<sequence length="197" mass="20829">MRAARAGRGCAGAALWLLLCAALAGEARADGFAPDYTALFDDNAGAVEEPSPGFEVLELPGPVILTRRDGAGVRAEDQSGHGPAGCALERLVEITAAVQLCPDLLTIAERDRLASLLRRAARFAAENTYPPLSDEEREDALAAELAKARLAQGGTCPQPETEADWVRFARSLATDAAARRFAHIFAVPRLPVAQPCP</sequence>
<proteinExistence type="predicted"/>
<keyword evidence="1" id="KW-0732">Signal</keyword>
<feature type="signal peptide" evidence="1">
    <location>
        <begin position="1"/>
        <end position="29"/>
    </location>
</feature>
<name>A0AAU8AMR6_9RHOB</name>
<organism evidence="2">
    <name type="scientific">Alloyangia sp. H15</name>
    <dbReference type="NCBI Taxonomy" id="3029062"/>
    <lineage>
        <taxon>Bacteria</taxon>
        <taxon>Pseudomonadati</taxon>
        <taxon>Pseudomonadota</taxon>
        <taxon>Alphaproteobacteria</taxon>
        <taxon>Rhodobacterales</taxon>
        <taxon>Roseobacteraceae</taxon>
        <taxon>Alloyangia</taxon>
    </lineage>
</organism>
<gene>
    <name evidence="2" type="ORF">PVT71_21470</name>
</gene>
<protein>
    <submittedName>
        <fullName evidence="2">Uncharacterized protein</fullName>
    </submittedName>
</protein>
<dbReference type="AlphaFoldDB" id="A0AAU8AMR6"/>
<dbReference type="EMBL" id="CP123385">
    <property type="protein sequence ID" value="XCC95656.1"/>
    <property type="molecule type" value="Genomic_DNA"/>
</dbReference>
<accession>A0AAU8AMR6</accession>